<evidence type="ECO:0000256" key="3">
    <source>
        <dbReference type="PROSITE-ProRule" id="PRU10133"/>
    </source>
</evidence>
<dbReference type="GO" id="GO:0061631">
    <property type="term" value="F:ubiquitin conjugating enzyme activity"/>
    <property type="evidence" value="ECO:0007669"/>
    <property type="project" value="UniProtKB-EC"/>
</dbReference>
<keyword evidence="6" id="KW-0012">Acyltransferase</keyword>
<feature type="non-terminal residue" evidence="6">
    <location>
        <position position="1"/>
    </location>
</feature>
<evidence type="ECO:0000256" key="2">
    <source>
        <dbReference type="ARBA" id="ARBA00022786"/>
    </source>
</evidence>
<gene>
    <name evidence="6" type="primary">UBE2D1</name>
    <name evidence="6" type="ORF">MHBO_002151</name>
</gene>
<name>A0ABV2ALC0_9EUKA</name>
<dbReference type="InterPro" id="IPR000608">
    <property type="entry name" value="UBC"/>
</dbReference>
<keyword evidence="7" id="KW-1185">Reference proteome</keyword>
<proteinExistence type="inferred from homology"/>
<dbReference type="PROSITE" id="PS00183">
    <property type="entry name" value="UBC_1"/>
    <property type="match status" value="1"/>
</dbReference>
<keyword evidence="1 6" id="KW-0808">Transferase</keyword>
<evidence type="ECO:0000256" key="1">
    <source>
        <dbReference type="ARBA" id="ARBA00022679"/>
    </source>
</evidence>
<sequence>PDSAYAGGVFFLEIDFPKDYPFKAPKVKFKTKIYHCNISHGGEICLDILKDQWSPALTISKVLLSVCSLLTDPNPDDPLVAEAASIFKRDVNQYNKIAREWTTKFAS</sequence>
<evidence type="ECO:0000259" key="5">
    <source>
        <dbReference type="PROSITE" id="PS50127"/>
    </source>
</evidence>
<dbReference type="SUPFAM" id="SSF54495">
    <property type="entry name" value="UBC-like"/>
    <property type="match status" value="1"/>
</dbReference>
<comment type="similarity">
    <text evidence="4">Belongs to the ubiquitin-conjugating enzyme family.</text>
</comment>
<protein>
    <submittedName>
        <fullName evidence="6">Ubiquitin-conjugating enzyme E2 D1</fullName>
        <ecNumber evidence="6">2.3.2.23</ecNumber>
    </submittedName>
</protein>
<dbReference type="InterPro" id="IPR023313">
    <property type="entry name" value="UBQ-conjugating_AS"/>
</dbReference>
<dbReference type="Gene3D" id="3.10.110.10">
    <property type="entry name" value="Ubiquitin Conjugating Enzyme"/>
    <property type="match status" value="1"/>
</dbReference>
<dbReference type="SMART" id="SM00212">
    <property type="entry name" value="UBCc"/>
    <property type="match status" value="1"/>
</dbReference>
<feature type="active site" description="Glycyl thioester intermediate" evidence="3">
    <location>
        <position position="45"/>
    </location>
</feature>
<dbReference type="Pfam" id="PF00179">
    <property type="entry name" value="UQ_con"/>
    <property type="match status" value="1"/>
</dbReference>
<dbReference type="EMBL" id="JBDODL010000697">
    <property type="protein sequence ID" value="MES1920486.1"/>
    <property type="molecule type" value="Genomic_DNA"/>
</dbReference>
<keyword evidence="4" id="KW-0067">ATP-binding</keyword>
<dbReference type="EC" id="2.3.2.23" evidence="6"/>
<evidence type="ECO:0000313" key="7">
    <source>
        <dbReference type="Proteomes" id="UP001439008"/>
    </source>
</evidence>
<evidence type="ECO:0000313" key="6">
    <source>
        <dbReference type="EMBL" id="MES1920486.1"/>
    </source>
</evidence>
<evidence type="ECO:0000256" key="4">
    <source>
        <dbReference type="RuleBase" id="RU362109"/>
    </source>
</evidence>
<keyword evidence="2 4" id="KW-0833">Ubl conjugation pathway</keyword>
<dbReference type="PANTHER" id="PTHR24068">
    <property type="entry name" value="UBIQUITIN-CONJUGATING ENZYME E2"/>
    <property type="match status" value="1"/>
</dbReference>
<dbReference type="Proteomes" id="UP001439008">
    <property type="component" value="Unassembled WGS sequence"/>
</dbReference>
<dbReference type="InterPro" id="IPR016135">
    <property type="entry name" value="UBQ-conjugating_enzyme/RWD"/>
</dbReference>
<accession>A0ABV2ALC0</accession>
<comment type="caution">
    <text evidence="6">The sequence shown here is derived from an EMBL/GenBank/DDBJ whole genome shotgun (WGS) entry which is preliminary data.</text>
</comment>
<keyword evidence="4" id="KW-0547">Nucleotide-binding</keyword>
<dbReference type="PROSITE" id="PS50127">
    <property type="entry name" value="UBC_2"/>
    <property type="match status" value="1"/>
</dbReference>
<reference evidence="6 7" key="1">
    <citation type="journal article" date="2024" name="BMC Biol.">
        <title>Comparative genomics of Ascetosporea gives new insight into the evolutionary basis for animal parasitism in Rhizaria.</title>
        <authorList>
            <person name="Hiltunen Thoren M."/>
            <person name="Onut-Brannstrom I."/>
            <person name="Alfjorden A."/>
            <person name="Peckova H."/>
            <person name="Swords F."/>
            <person name="Hooper C."/>
            <person name="Holzer A.S."/>
            <person name="Bass D."/>
            <person name="Burki F."/>
        </authorList>
    </citation>
    <scope>NUCLEOTIDE SEQUENCE [LARGE SCALE GENOMIC DNA]</scope>
    <source>
        <strain evidence="6">20-A016</strain>
    </source>
</reference>
<organism evidence="6 7">
    <name type="scientific">Bonamia ostreae</name>
    <dbReference type="NCBI Taxonomy" id="126728"/>
    <lineage>
        <taxon>Eukaryota</taxon>
        <taxon>Sar</taxon>
        <taxon>Rhizaria</taxon>
        <taxon>Endomyxa</taxon>
        <taxon>Ascetosporea</taxon>
        <taxon>Haplosporida</taxon>
        <taxon>Bonamia</taxon>
    </lineage>
</organism>
<feature type="domain" description="UBC core" evidence="5">
    <location>
        <begin position="1"/>
        <end position="107"/>
    </location>
</feature>